<name>A0ABN2K1N7_9MICO</name>
<dbReference type="PANTHER" id="PTHR36842">
    <property type="entry name" value="PROTEIN TOLB HOMOLOG"/>
    <property type="match status" value="1"/>
</dbReference>
<dbReference type="Gene3D" id="2.120.10.30">
    <property type="entry name" value="TolB, C-terminal domain"/>
    <property type="match status" value="2"/>
</dbReference>
<evidence type="ECO:0000256" key="1">
    <source>
        <dbReference type="ARBA" id="ARBA00009820"/>
    </source>
</evidence>
<keyword evidence="4" id="KW-1185">Reference proteome</keyword>
<sequence length="324" mass="34466">MFIRMPSRRCALAVAPALAVTALVGVAGEGSAAGLPPSEVRDSFRLPGTLLVARDGDLWSVRADGTGWRRLAAKVSTAAWSPDRMRIAYSSYTSGDPDIWVMTAAGGAKQRITSGPAYDEDPTWSPDGKRLAYSSCAADFRGCGVATVRSTAPSGKATWILTGTEHPSAGACKGSASDAYLNPSWHPRLNRLALQHACRYADAPSKVLPLVVNASTGAVVSRVAGRLANPDWSADGRRLVWVDARDVEGATSVIRTSPTGASPVRITPWVGPGDFPNSADTPVWSPDGRWVAYAKAFSDAWVTNAAGTSRRLLFTNARPLDWRW</sequence>
<reference evidence="3 4" key="1">
    <citation type="journal article" date="2019" name="Int. J. Syst. Evol. Microbiol.">
        <title>The Global Catalogue of Microorganisms (GCM) 10K type strain sequencing project: providing services to taxonomists for standard genome sequencing and annotation.</title>
        <authorList>
            <consortium name="The Broad Institute Genomics Platform"/>
            <consortium name="The Broad Institute Genome Sequencing Center for Infectious Disease"/>
            <person name="Wu L."/>
            <person name="Ma J."/>
        </authorList>
    </citation>
    <scope>NUCLEOTIDE SEQUENCE [LARGE SCALE GENOMIC DNA]</scope>
    <source>
        <strain evidence="3 4">JCM 15591</strain>
    </source>
</reference>
<keyword evidence="2" id="KW-0732">Signal</keyword>
<proteinExistence type="inferred from homology"/>
<comment type="similarity">
    <text evidence="1">Belongs to the TolB family.</text>
</comment>
<evidence type="ECO:0000256" key="2">
    <source>
        <dbReference type="SAM" id="SignalP"/>
    </source>
</evidence>
<feature type="signal peptide" evidence="2">
    <location>
        <begin position="1"/>
        <end position="27"/>
    </location>
</feature>
<protein>
    <submittedName>
        <fullName evidence="3">Uncharacterized protein</fullName>
    </submittedName>
</protein>
<organism evidence="3 4">
    <name type="scientific">Nostocoides vanveenii</name>
    <dbReference type="NCBI Taxonomy" id="330835"/>
    <lineage>
        <taxon>Bacteria</taxon>
        <taxon>Bacillati</taxon>
        <taxon>Actinomycetota</taxon>
        <taxon>Actinomycetes</taxon>
        <taxon>Micrococcales</taxon>
        <taxon>Intrasporangiaceae</taxon>
        <taxon>Nostocoides</taxon>
    </lineage>
</organism>
<dbReference type="EMBL" id="BAAAPN010000009">
    <property type="protein sequence ID" value="GAA1746018.1"/>
    <property type="molecule type" value="Genomic_DNA"/>
</dbReference>
<evidence type="ECO:0000313" key="3">
    <source>
        <dbReference type="EMBL" id="GAA1746018.1"/>
    </source>
</evidence>
<gene>
    <name evidence="3" type="ORF">GCM10009810_03250</name>
</gene>
<dbReference type="Pfam" id="PF07676">
    <property type="entry name" value="PD40"/>
    <property type="match status" value="4"/>
</dbReference>
<dbReference type="PANTHER" id="PTHR36842:SF1">
    <property type="entry name" value="PROTEIN TOLB"/>
    <property type="match status" value="1"/>
</dbReference>
<dbReference type="InterPro" id="IPR011659">
    <property type="entry name" value="WD40"/>
</dbReference>
<dbReference type="SUPFAM" id="SSF69304">
    <property type="entry name" value="Tricorn protease N-terminal domain"/>
    <property type="match status" value="1"/>
</dbReference>
<comment type="caution">
    <text evidence="3">The sequence shown here is derived from an EMBL/GenBank/DDBJ whole genome shotgun (WGS) entry which is preliminary data.</text>
</comment>
<dbReference type="Proteomes" id="UP001501475">
    <property type="component" value="Unassembled WGS sequence"/>
</dbReference>
<evidence type="ECO:0000313" key="4">
    <source>
        <dbReference type="Proteomes" id="UP001501475"/>
    </source>
</evidence>
<dbReference type="InterPro" id="IPR011042">
    <property type="entry name" value="6-blade_b-propeller_TolB-like"/>
</dbReference>
<feature type="chain" id="PRO_5047475242" evidence="2">
    <location>
        <begin position="28"/>
        <end position="324"/>
    </location>
</feature>
<accession>A0ABN2K1N7</accession>